<dbReference type="EMBL" id="JACQAY010000145">
    <property type="protein sequence ID" value="MBI3539551.1"/>
    <property type="molecule type" value="Genomic_DNA"/>
</dbReference>
<comment type="caution">
    <text evidence="2">The sequence shown here is derived from an EMBL/GenBank/DDBJ whole genome shotgun (WGS) entry which is preliminary data.</text>
</comment>
<evidence type="ECO:0000313" key="3">
    <source>
        <dbReference type="Proteomes" id="UP000807850"/>
    </source>
</evidence>
<evidence type="ECO:0000313" key="2">
    <source>
        <dbReference type="EMBL" id="MBI3539551.1"/>
    </source>
</evidence>
<reference evidence="2" key="1">
    <citation type="submission" date="2020-07" db="EMBL/GenBank/DDBJ databases">
        <title>Huge and variable diversity of episymbiotic CPR bacteria and DPANN archaea in groundwater ecosystems.</title>
        <authorList>
            <person name="He C.Y."/>
            <person name="Keren R."/>
            <person name="Whittaker M."/>
            <person name="Farag I.F."/>
            <person name="Doudna J."/>
            <person name="Cate J.H.D."/>
            <person name="Banfield J.F."/>
        </authorList>
    </citation>
    <scope>NUCLEOTIDE SEQUENCE</scope>
    <source>
        <strain evidence="2">NC_groundwater_928_Pr1_S-0.2um_72_17</strain>
    </source>
</reference>
<sequence length="321" mass="33015">MTARYASALVAVATLGAALAFAVPARAQGDMDTPDIGSAANGIARTSVTLTAGPSGAPAGFTVWWMKESDYIANGNSWFLYGDPRQGEAYFWGTPSLNTNGGQYTTFTLAPNQSITVQIGDLADESGVTVTSPSADASTGAELEYGTSYVFCAFANGTVQTYQSGLTLTVQSATQLVNCTFTQGYWKTHPSAWPASCLPMTLGNNSYTQSELLAILGQPVQGNGSISLAHQLIAAKLNVCQGAASNAIASAIASAQAQLAACGSNKLKPVGAGPYCSLTTSSTDSNTNALDNFNNGVTGPGHCGDTPAATSTWGRLKAIYR</sequence>
<proteinExistence type="predicted"/>
<gene>
    <name evidence="2" type="ORF">HY076_04705</name>
</gene>
<feature type="signal peptide" evidence="1">
    <location>
        <begin position="1"/>
        <end position="27"/>
    </location>
</feature>
<name>A0A9D6L6K4_UNCEI</name>
<evidence type="ECO:0008006" key="4">
    <source>
        <dbReference type="Google" id="ProtNLM"/>
    </source>
</evidence>
<dbReference type="Proteomes" id="UP000807850">
    <property type="component" value="Unassembled WGS sequence"/>
</dbReference>
<feature type="chain" id="PRO_5038383119" description="Ig-like domain-containing protein" evidence="1">
    <location>
        <begin position="28"/>
        <end position="321"/>
    </location>
</feature>
<dbReference type="AlphaFoldDB" id="A0A9D6L6K4"/>
<keyword evidence="1" id="KW-0732">Signal</keyword>
<evidence type="ECO:0000256" key="1">
    <source>
        <dbReference type="SAM" id="SignalP"/>
    </source>
</evidence>
<accession>A0A9D6L6K4</accession>
<protein>
    <recommendedName>
        <fullName evidence="4">Ig-like domain-containing protein</fullName>
    </recommendedName>
</protein>
<organism evidence="2 3">
    <name type="scientific">Eiseniibacteriota bacterium</name>
    <dbReference type="NCBI Taxonomy" id="2212470"/>
    <lineage>
        <taxon>Bacteria</taxon>
        <taxon>Candidatus Eiseniibacteriota</taxon>
    </lineage>
</organism>